<evidence type="ECO:0000256" key="2">
    <source>
        <dbReference type="ARBA" id="ARBA00012573"/>
    </source>
</evidence>
<keyword evidence="3" id="KW-0819">tRNA processing</keyword>
<feature type="domain" description="TSEN34 N-terminal" evidence="11">
    <location>
        <begin position="10"/>
        <end position="79"/>
    </location>
</feature>
<dbReference type="CDD" id="cd22363">
    <property type="entry name" value="tRNA-intron_lyase_C"/>
    <property type="match status" value="1"/>
</dbReference>
<evidence type="ECO:0000259" key="11">
    <source>
        <dbReference type="Pfam" id="PF26577"/>
    </source>
</evidence>
<dbReference type="OrthoDB" id="48041at2759"/>
<dbReference type="SUPFAM" id="SSF53032">
    <property type="entry name" value="tRNA-intron endonuclease catalytic domain-like"/>
    <property type="match status" value="1"/>
</dbReference>
<name>A0A2K1QUS9_9PEZI</name>
<dbReference type="Proteomes" id="UP000243797">
    <property type="component" value="Unassembled WGS sequence"/>
</dbReference>
<keyword evidence="4" id="KW-0456">Lyase</keyword>
<evidence type="ECO:0000256" key="9">
    <source>
        <dbReference type="SAM" id="MobiDB-lite"/>
    </source>
</evidence>
<comment type="caution">
    <text evidence="12">The sequence shown here is derived from an EMBL/GenBank/DDBJ whole genome shotgun (WGS) entry which is preliminary data.</text>
</comment>
<evidence type="ECO:0000313" key="13">
    <source>
        <dbReference type="Proteomes" id="UP000243797"/>
    </source>
</evidence>
<evidence type="ECO:0000256" key="8">
    <source>
        <dbReference type="ARBA" id="ARBA00076724"/>
    </source>
</evidence>
<comment type="function">
    <text evidence="6">Constitutes one of the two catalytic subunit of the tRNA-splicing endonuclease complex, a complex responsible for identification and cleavage of the splice sites in pre-tRNA. It cleaves pre-tRNA at the 5'- and 3'-splice sites to release the intron. The products are an intron and two tRNA half-molecules bearing 2',3'-cyclic phosphate and 5'-OH termini. There are no conserved sequences at the splice sites, but the intron is invariably located at the same site in the gene, placing the splice sites an invariant distance from the constant structural features of the tRNA body. It probably carries the active site for 3'-splice site cleavage.</text>
</comment>
<keyword evidence="13" id="KW-1185">Reference proteome</keyword>
<dbReference type="PANTHER" id="PTHR13070:SF0">
    <property type="entry name" value="TRNA-SPLICING ENDONUCLEASE SUBUNIT SEN34"/>
    <property type="match status" value="1"/>
</dbReference>
<evidence type="ECO:0000256" key="7">
    <source>
        <dbReference type="ARBA" id="ARBA00075884"/>
    </source>
</evidence>
<dbReference type="InterPro" id="IPR006677">
    <property type="entry name" value="tRNA_intron_Endonuc_cat-like"/>
</dbReference>
<evidence type="ECO:0000313" key="12">
    <source>
        <dbReference type="EMBL" id="PNS18815.1"/>
    </source>
</evidence>
<dbReference type="EC" id="4.6.1.16" evidence="2"/>
<protein>
    <recommendedName>
        <fullName evidence="2">tRNA-intron lyase</fullName>
        <ecNumber evidence="2">4.6.1.16</ecNumber>
    </recommendedName>
    <alternativeName>
        <fullName evidence="7 8">tRNA-intron endonuclease SEN34</fullName>
    </alternativeName>
</protein>
<dbReference type="AlphaFoldDB" id="A0A2K1QUS9"/>
<organism evidence="12 13">
    <name type="scientific">Sphaceloma murrayae</name>
    <dbReference type="NCBI Taxonomy" id="2082308"/>
    <lineage>
        <taxon>Eukaryota</taxon>
        <taxon>Fungi</taxon>
        <taxon>Dikarya</taxon>
        <taxon>Ascomycota</taxon>
        <taxon>Pezizomycotina</taxon>
        <taxon>Dothideomycetes</taxon>
        <taxon>Dothideomycetidae</taxon>
        <taxon>Myriangiales</taxon>
        <taxon>Elsinoaceae</taxon>
        <taxon>Sphaceloma</taxon>
    </lineage>
</organism>
<feature type="domain" description="tRNA intron endonuclease catalytic" evidence="10">
    <location>
        <begin position="306"/>
        <end position="380"/>
    </location>
</feature>
<dbReference type="STRING" id="2082308.A0A2K1QUS9"/>
<dbReference type="GO" id="GO:0000379">
    <property type="term" value="P:tRNA-type intron splice site recognition and cleavage"/>
    <property type="evidence" value="ECO:0007669"/>
    <property type="project" value="TreeGrafter"/>
</dbReference>
<evidence type="ECO:0000259" key="10">
    <source>
        <dbReference type="Pfam" id="PF01974"/>
    </source>
</evidence>
<comment type="similarity">
    <text evidence="1">Belongs to the tRNA-intron endonuclease family.</text>
</comment>
<dbReference type="InterPro" id="IPR036167">
    <property type="entry name" value="tRNA_intron_Endo_cat-like_sf"/>
</dbReference>
<feature type="compositionally biased region" description="Basic and acidic residues" evidence="9">
    <location>
        <begin position="129"/>
        <end position="143"/>
    </location>
</feature>
<evidence type="ECO:0000256" key="3">
    <source>
        <dbReference type="ARBA" id="ARBA00022694"/>
    </source>
</evidence>
<dbReference type="PANTHER" id="PTHR13070">
    <property type="entry name" value="TRNA-SPLICING ENDONUCLEASE SUBUNIT SEN34-RELATED"/>
    <property type="match status" value="1"/>
</dbReference>
<dbReference type="InterPro" id="IPR006676">
    <property type="entry name" value="tRNA_splic"/>
</dbReference>
<feature type="region of interest" description="Disordered" evidence="9">
    <location>
        <begin position="129"/>
        <end position="258"/>
    </location>
</feature>
<dbReference type="GO" id="GO:0005634">
    <property type="term" value="C:nucleus"/>
    <property type="evidence" value="ECO:0007669"/>
    <property type="project" value="UniProtKB-ARBA"/>
</dbReference>
<proteinExistence type="inferred from homology"/>
<dbReference type="Pfam" id="PF26577">
    <property type="entry name" value="TSEN34_N"/>
    <property type="match status" value="1"/>
</dbReference>
<feature type="compositionally biased region" description="Acidic residues" evidence="9">
    <location>
        <begin position="237"/>
        <end position="250"/>
    </location>
</feature>
<accession>A0A2K1QUS9</accession>
<reference evidence="12 13" key="1">
    <citation type="submission" date="2017-06" db="EMBL/GenBank/DDBJ databases">
        <title>Draft genome sequence of a variant of Elsinoe murrayae.</title>
        <authorList>
            <person name="Cheng Q."/>
        </authorList>
    </citation>
    <scope>NUCLEOTIDE SEQUENCE [LARGE SCALE GENOMIC DNA]</scope>
    <source>
        <strain evidence="12 13">CQ-2017a</strain>
    </source>
</reference>
<dbReference type="InterPro" id="IPR059049">
    <property type="entry name" value="TSEN34_N"/>
</dbReference>
<dbReference type="InParanoid" id="A0A2K1QUS9"/>
<evidence type="ECO:0000256" key="1">
    <source>
        <dbReference type="ARBA" id="ARBA00008078"/>
    </source>
</evidence>
<feature type="compositionally biased region" description="Basic residues" evidence="9">
    <location>
        <begin position="168"/>
        <end position="180"/>
    </location>
</feature>
<dbReference type="Gene3D" id="3.40.1350.10">
    <property type="match status" value="1"/>
</dbReference>
<dbReference type="GO" id="GO:0000213">
    <property type="term" value="F:tRNA-intron lyase activity"/>
    <property type="evidence" value="ECO:0007669"/>
    <property type="project" value="UniProtKB-EC"/>
</dbReference>
<evidence type="ECO:0000256" key="4">
    <source>
        <dbReference type="ARBA" id="ARBA00023239"/>
    </source>
</evidence>
<gene>
    <name evidence="12" type="ORF">CAC42_5354</name>
</gene>
<evidence type="ECO:0000256" key="5">
    <source>
        <dbReference type="ARBA" id="ARBA00034031"/>
    </source>
</evidence>
<dbReference type="InterPro" id="IPR011856">
    <property type="entry name" value="tRNA_endonuc-like_dom_sf"/>
</dbReference>
<dbReference type="Pfam" id="PF01974">
    <property type="entry name" value="tRNA_int_endo"/>
    <property type="match status" value="1"/>
</dbReference>
<dbReference type="GO" id="GO:0003676">
    <property type="term" value="F:nucleic acid binding"/>
    <property type="evidence" value="ECO:0007669"/>
    <property type="project" value="InterPro"/>
</dbReference>
<sequence>MTVPTVAEPIPIHKVASRYLLHDANHVAYIRRTYNITGVLIGSLPQAPQQNVFLGLPVELMPEEAALLVEKGAAHIVDDSSQHTSAFLSNGLSGEEKQRFEALLNAQGSAAAEDQRRSAEARKDNALQRLAEKTGVEKDDILQPRKIGNGDMDNWNDLPEDMLAPRPRGSRTKSSSRRRGGEHSASSSLGPSRTNSYGATQGAAPPSAPPSGPPSGARTPVGEGQSQDASTKAETEAGQDGEEATSEEEMLFSGSLPVREKKIKTSEVPMPPPHHITPTTSYPPLTERPSDADGVHKAIQKVPVPKSYPLYKYLNEKGYFLAPGLRFGCQYMAYSGDPLRYHSHFLCNGKEWTEEWDLMELVSGGRLGTGVKKGFLMGGVVEPKGSKADEQEASQDEEVRAFVVEWAGM</sequence>
<comment type="catalytic activity">
    <reaction evidence="5">
        <text>pretRNA = a 3'-half-tRNA molecule with a 5'-OH end + a 5'-half-tRNA molecule with a 2',3'-cyclic phosphate end + an intron with a 2',3'-cyclic phosphate and a 5'-hydroxyl terminus.</text>
        <dbReference type="EC" id="4.6.1.16"/>
    </reaction>
</comment>
<dbReference type="NCBIfam" id="TIGR00324">
    <property type="entry name" value="endA"/>
    <property type="match status" value="1"/>
</dbReference>
<evidence type="ECO:0000256" key="6">
    <source>
        <dbReference type="ARBA" id="ARBA00059865"/>
    </source>
</evidence>
<feature type="compositionally biased region" description="Polar residues" evidence="9">
    <location>
        <begin position="184"/>
        <end position="199"/>
    </location>
</feature>
<dbReference type="FunCoup" id="A0A2K1QUS9">
    <property type="interactions" value="135"/>
</dbReference>
<dbReference type="FunFam" id="3.40.1350.10:FF:000008">
    <property type="entry name" value="tRNA-splicing endonuclease subunit Sen34"/>
    <property type="match status" value="1"/>
</dbReference>
<dbReference type="EMBL" id="NKHZ01000039">
    <property type="protein sequence ID" value="PNS18815.1"/>
    <property type="molecule type" value="Genomic_DNA"/>
</dbReference>